<dbReference type="Pfam" id="PF00970">
    <property type="entry name" value="FAD_binding_6"/>
    <property type="match status" value="1"/>
</dbReference>
<dbReference type="OrthoDB" id="9806195at2"/>
<dbReference type="NCBIfam" id="NF045803">
    <property type="entry name" value="MethMoxFADbindMmoC"/>
    <property type="match status" value="1"/>
</dbReference>
<keyword evidence="3" id="KW-0560">Oxidoreductase</keyword>
<evidence type="ECO:0000259" key="1">
    <source>
        <dbReference type="PROSITE" id="PS51085"/>
    </source>
</evidence>
<dbReference type="InterPro" id="IPR001433">
    <property type="entry name" value="OxRdtase_FAD/NAD-bd"/>
</dbReference>
<dbReference type="PRINTS" id="PR00410">
    <property type="entry name" value="PHEHYDRXLASE"/>
</dbReference>
<dbReference type="RefSeq" id="WP_069436911.1">
    <property type="nucleotide sequence ID" value="NZ_LPWG01000010.1"/>
</dbReference>
<dbReference type="InterPro" id="IPR050415">
    <property type="entry name" value="MRET"/>
</dbReference>
<dbReference type="Gene3D" id="3.40.50.80">
    <property type="entry name" value="Nucleotide-binding domain of ferredoxin-NADP reductase (FNR) module"/>
    <property type="match status" value="1"/>
</dbReference>
<dbReference type="PROSITE" id="PS00197">
    <property type="entry name" value="2FE2S_FER_1"/>
    <property type="match status" value="1"/>
</dbReference>
<dbReference type="SUPFAM" id="SSF54292">
    <property type="entry name" value="2Fe-2S ferredoxin-like"/>
    <property type="match status" value="1"/>
</dbReference>
<keyword evidence="4" id="KW-1185">Reference proteome</keyword>
<dbReference type="EMBL" id="LPWG01000010">
    <property type="protein sequence ID" value="ODS00098.1"/>
    <property type="molecule type" value="Genomic_DNA"/>
</dbReference>
<dbReference type="PANTHER" id="PTHR47354:SF5">
    <property type="entry name" value="PROTEIN RFBI"/>
    <property type="match status" value="1"/>
</dbReference>
<organism evidence="3 4">
    <name type="scientific">Methyloceanibacter methanicus</name>
    <dbReference type="NCBI Taxonomy" id="1774968"/>
    <lineage>
        <taxon>Bacteria</taxon>
        <taxon>Pseudomonadati</taxon>
        <taxon>Pseudomonadota</taxon>
        <taxon>Alphaproteobacteria</taxon>
        <taxon>Hyphomicrobiales</taxon>
        <taxon>Hyphomicrobiaceae</taxon>
        <taxon>Methyloceanibacter</taxon>
    </lineage>
</organism>
<name>A0A1E3W2R1_9HYPH</name>
<dbReference type="PANTHER" id="PTHR47354">
    <property type="entry name" value="NADH OXIDOREDUCTASE HCR"/>
    <property type="match status" value="1"/>
</dbReference>
<protein>
    <submittedName>
        <fullName evidence="3">Methane monooxygenase</fullName>
    </submittedName>
</protein>
<dbReference type="InterPro" id="IPR017927">
    <property type="entry name" value="FAD-bd_FR_type"/>
</dbReference>
<evidence type="ECO:0000259" key="2">
    <source>
        <dbReference type="PROSITE" id="PS51384"/>
    </source>
</evidence>
<dbReference type="InterPro" id="IPR017938">
    <property type="entry name" value="Riboflavin_synthase-like_b-brl"/>
</dbReference>
<dbReference type="Gene3D" id="2.40.30.10">
    <property type="entry name" value="Translation factors"/>
    <property type="match status" value="1"/>
</dbReference>
<dbReference type="InterPro" id="IPR001041">
    <property type="entry name" value="2Fe-2S_ferredoxin-type"/>
</dbReference>
<feature type="domain" description="FAD-binding FR-type" evidence="2">
    <location>
        <begin position="104"/>
        <end position="209"/>
    </location>
</feature>
<dbReference type="InterPro" id="IPR008333">
    <property type="entry name" value="Cbr1-like_FAD-bd_dom"/>
</dbReference>
<dbReference type="SUPFAM" id="SSF52343">
    <property type="entry name" value="Ferredoxin reductase-like, C-terminal NADP-linked domain"/>
    <property type="match status" value="1"/>
</dbReference>
<comment type="caution">
    <text evidence="3">The sequence shown here is derived from an EMBL/GenBank/DDBJ whole genome shotgun (WGS) entry which is preliminary data.</text>
</comment>
<dbReference type="Proteomes" id="UP000094501">
    <property type="component" value="Unassembled WGS sequence"/>
</dbReference>
<dbReference type="Pfam" id="PF00175">
    <property type="entry name" value="NAD_binding_1"/>
    <property type="match status" value="1"/>
</dbReference>
<keyword evidence="3" id="KW-0503">Monooxygenase</keyword>
<dbReference type="STRING" id="1774968.AUC68_02975"/>
<dbReference type="GO" id="GO:0004497">
    <property type="term" value="F:monooxygenase activity"/>
    <property type="evidence" value="ECO:0007669"/>
    <property type="project" value="UniProtKB-KW"/>
</dbReference>
<proteinExistence type="predicted"/>
<dbReference type="PROSITE" id="PS51384">
    <property type="entry name" value="FAD_FR"/>
    <property type="match status" value="1"/>
</dbReference>
<reference evidence="3 4" key="1">
    <citation type="journal article" date="2016" name="Environ. Microbiol.">
        <title>New Methyloceanibacter diversity from North Sea sediments includes methanotroph containing solely the soluble methane monooxygenase.</title>
        <authorList>
            <person name="Vekeman B."/>
            <person name="Kerckhof F.M."/>
            <person name="Cremers G."/>
            <person name="de Vos P."/>
            <person name="Vandamme P."/>
            <person name="Boon N."/>
            <person name="Op den Camp H.J."/>
            <person name="Heylen K."/>
        </authorList>
    </citation>
    <scope>NUCLEOTIDE SEQUENCE [LARGE SCALE GENOMIC DNA]</scope>
    <source>
        <strain evidence="3 4">R-67174</strain>
    </source>
</reference>
<dbReference type="SUPFAM" id="SSF63380">
    <property type="entry name" value="Riboflavin synthase domain-like"/>
    <property type="match status" value="1"/>
</dbReference>
<evidence type="ECO:0000313" key="3">
    <source>
        <dbReference type="EMBL" id="ODS00098.1"/>
    </source>
</evidence>
<evidence type="ECO:0000313" key="4">
    <source>
        <dbReference type="Proteomes" id="UP000094501"/>
    </source>
</evidence>
<sequence length="359" mass="39019">MYKISAITDDDLEVTFECAPDEDVISAGVRNNVILLSSCHEGGCATCKADCLEGDFELGRCSTQALPPEEEEADVVLLCQTFPRSDLVVRLPYSFERISFHAVQTDWGGEVVGATQISSNVVELQVEAKDPENGQPVNIPFVPGQYIDIEIPGTGISRSYSMASLDDDPRLQFLIRLLPDGRFSRFLTDHAAPGVPVKLRGPFGGFNIRENGLNSRYFVAGGTGLSPVLSMIRYMKREGHPQATKLFFGITFQHELFFLDELRQLEADMPNLSVHISVAKPDPDWEGEVGTAVDGLAKHLEDAQGSPDIYLCGPPAMIDAAIAAAVTAGVPKEQIYLERFLASGTAKEDDNDPLLAASV</sequence>
<feature type="domain" description="2Fe-2S ferredoxin-type" evidence="1">
    <location>
        <begin position="2"/>
        <end position="95"/>
    </location>
</feature>
<dbReference type="InterPro" id="IPR039261">
    <property type="entry name" value="FNR_nucleotide-bd"/>
</dbReference>
<dbReference type="InterPro" id="IPR054950">
    <property type="entry name" value="MethMoxCompC"/>
</dbReference>
<gene>
    <name evidence="3" type="ORF">AUC68_02975</name>
</gene>
<dbReference type="PROSITE" id="PS51085">
    <property type="entry name" value="2FE2S_FER_2"/>
    <property type="match status" value="1"/>
</dbReference>
<accession>A0A1E3W2R1</accession>
<dbReference type="InterPro" id="IPR036010">
    <property type="entry name" value="2Fe-2S_ferredoxin-like_sf"/>
</dbReference>
<dbReference type="CDD" id="cd00207">
    <property type="entry name" value="fer2"/>
    <property type="match status" value="1"/>
</dbReference>
<dbReference type="InterPro" id="IPR006058">
    <property type="entry name" value="2Fe2S_fd_BS"/>
</dbReference>
<dbReference type="AlphaFoldDB" id="A0A1E3W2R1"/>
<dbReference type="Pfam" id="PF00111">
    <property type="entry name" value="Fer2"/>
    <property type="match status" value="1"/>
</dbReference>
<dbReference type="Gene3D" id="3.10.20.30">
    <property type="match status" value="1"/>
</dbReference>
<dbReference type="InterPro" id="IPR012675">
    <property type="entry name" value="Beta-grasp_dom_sf"/>
</dbReference>
<dbReference type="GO" id="GO:0051537">
    <property type="term" value="F:2 iron, 2 sulfur cluster binding"/>
    <property type="evidence" value="ECO:0007669"/>
    <property type="project" value="InterPro"/>
</dbReference>